<proteinExistence type="inferred from homology"/>
<evidence type="ECO:0000313" key="18">
    <source>
        <dbReference type="Proteomes" id="UP000306147"/>
    </source>
</evidence>
<evidence type="ECO:0000256" key="15">
    <source>
        <dbReference type="RuleBase" id="RU366026"/>
    </source>
</evidence>
<accession>A0A4V3QZA6</accession>
<evidence type="ECO:0000256" key="6">
    <source>
        <dbReference type="ARBA" id="ARBA00022490"/>
    </source>
</evidence>
<feature type="domain" description="Cobalamin adenosyltransferase-like" evidence="16">
    <location>
        <begin position="7"/>
        <end position="168"/>
    </location>
</feature>
<evidence type="ECO:0000256" key="14">
    <source>
        <dbReference type="ARBA" id="ARBA00048692"/>
    </source>
</evidence>
<dbReference type="InterPro" id="IPR029499">
    <property type="entry name" value="PduO-typ"/>
</dbReference>
<evidence type="ECO:0000256" key="9">
    <source>
        <dbReference type="ARBA" id="ARBA00022840"/>
    </source>
</evidence>
<keyword evidence="6" id="KW-0963">Cytoplasm</keyword>
<evidence type="ECO:0000256" key="4">
    <source>
        <dbReference type="ARBA" id="ARBA00012454"/>
    </source>
</evidence>
<dbReference type="NCBIfam" id="TIGR00636">
    <property type="entry name" value="PduO_Nterm"/>
    <property type="match status" value="1"/>
</dbReference>
<name>A0A4V3QZA6_9SPHN</name>
<dbReference type="GO" id="GO:0005524">
    <property type="term" value="F:ATP binding"/>
    <property type="evidence" value="ECO:0007669"/>
    <property type="project" value="UniProtKB-UniRule"/>
</dbReference>
<keyword evidence="7 15" id="KW-0808">Transferase</keyword>
<gene>
    <name evidence="17" type="ORF">E5A73_11475</name>
</gene>
<comment type="catalytic activity">
    <reaction evidence="14 15">
        <text>2 cob(II)alamin + reduced [electron-transfer flavoprotein] + 2 ATP = 2 adenosylcob(III)alamin + 2 triphosphate + oxidized [electron-transfer flavoprotein] + 3 H(+)</text>
        <dbReference type="Rhea" id="RHEA:28671"/>
        <dbReference type="Rhea" id="RHEA-COMP:10685"/>
        <dbReference type="Rhea" id="RHEA-COMP:10686"/>
        <dbReference type="ChEBI" id="CHEBI:15378"/>
        <dbReference type="ChEBI" id="CHEBI:16304"/>
        <dbReference type="ChEBI" id="CHEBI:18036"/>
        <dbReference type="ChEBI" id="CHEBI:18408"/>
        <dbReference type="ChEBI" id="CHEBI:30616"/>
        <dbReference type="ChEBI" id="CHEBI:57692"/>
        <dbReference type="ChEBI" id="CHEBI:58307"/>
        <dbReference type="EC" id="2.5.1.17"/>
    </reaction>
</comment>
<protein>
    <recommendedName>
        <fullName evidence="5 15">Corrinoid adenosyltransferase</fullName>
        <ecNumber evidence="4 15">2.5.1.17</ecNumber>
    </recommendedName>
    <alternativeName>
        <fullName evidence="10 15">Cob(II)alamin adenosyltransferase</fullName>
    </alternativeName>
    <alternativeName>
        <fullName evidence="12 15">Cob(II)yrinic acid a,c-diamide adenosyltransferase</fullName>
    </alternativeName>
    <alternativeName>
        <fullName evidence="11 15">Cobinamide/cobalamin adenosyltransferase</fullName>
    </alternativeName>
</protein>
<reference evidence="17 18" key="1">
    <citation type="submission" date="2019-04" db="EMBL/GenBank/DDBJ databases">
        <title>Sphingomonas psychrotolerans sp. nov., isolated from soil in the Tianshan Mountains, Xinjiang, China.</title>
        <authorList>
            <person name="Luo Y."/>
            <person name="Sheng H."/>
        </authorList>
    </citation>
    <scope>NUCLEOTIDE SEQUENCE [LARGE SCALE GENOMIC DNA]</scope>
    <source>
        <strain evidence="17 18">ZFGT-11</strain>
    </source>
</reference>
<comment type="similarity">
    <text evidence="3 15">Belongs to the Cob(I)alamin adenosyltransferase family.</text>
</comment>
<keyword evidence="8 15" id="KW-0547">Nucleotide-binding</keyword>
<evidence type="ECO:0000256" key="12">
    <source>
        <dbReference type="ARBA" id="ARBA00033354"/>
    </source>
</evidence>
<dbReference type="GO" id="GO:0009236">
    <property type="term" value="P:cobalamin biosynthetic process"/>
    <property type="evidence" value="ECO:0007669"/>
    <property type="project" value="UniProtKB-UniRule"/>
</dbReference>
<sequence length="185" mass="19481">MVKLNKIYTRTGDDGSTGLVDGSRVSKADPRMAAIGDVDEANSAIGVARAAIGPGSFSEMLARIQNDLFDLGADLATPVEIEGALRIVPGQIEWLEERIDHLNTALDPLTSFILPAGEPGAAALHLARAVVRRAERTTVAAGAQVALRPEALTYLNRLSDLLFVAARAMNLNGAGDVLWVPGASR</sequence>
<evidence type="ECO:0000259" key="16">
    <source>
        <dbReference type="Pfam" id="PF01923"/>
    </source>
</evidence>
<dbReference type="InterPro" id="IPR036451">
    <property type="entry name" value="CblAdoTrfase-like_sf"/>
</dbReference>
<dbReference type="AlphaFoldDB" id="A0A4V3QZA6"/>
<keyword evidence="15" id="KW-0169">Cobalamin biosynthesis</keyword>
<comment type="subcellular location">
    <subcellularLocation>
        <location evidence="1">Cytoplasm</location>
    </subcellularLocation>
</comment>
<dbReference type="SUPFAM" id="SSF89028">
    <property type="entry name" value="Cobalamin adenosyltransferase-like"/>
    <property type="match status" value="1"/>
</dbReference>
<comment type="caution">
    <text evidence="17">The sequence shown here is derived from an EMBL/GenBank/DDBJ whole genome shotgun (WGS) entry which is preliminary data.</text>
</comment>
<dbReference type="EMBL" id="SRXT01000004">
    <property type="protein sequence ID" value="TGX53452.1"/>
    <property type="molecule type" value="Genomic_DNA"/>
</dbReference>
<dbReference type="Pfam" id="PF01923">
    <property type="entry name" value="Cob_adeno_trans"/>
    <property type="match status" value="1"/>
</dbReference>
<dbReference type="PANTHER" id="PTHR12213">
    <property type="entry name" value="CORRINOID ADENOSYLTRANSFERASE"/>
    <property type="match status" value="1"/>
</dbReference>
<dbReference type="UniPathway" id="UPA00148">
    <property type="reaction ID" value="UER00233"/>
</dbReference>
<dbReference type="OrthoDB" id="9778896at2"/>
<organism evidence="17 18">
    <name type="scientific">Sphingomonas gei</name>
    <dbReference type="NCBI Taxonomy" id="1395960"/>
    <lineage>
        <taxon>Bacteria</taxon>
        <taxon>Pseudomonadati</taxon>
        <taxon>Pseudomonadota</taxon>
        <taxon>Alphaproteobacteria</taxon>
        <taxon>Sphingomonadales</taxon>
        <taxon>Sphingomonadaceae</taxon>
        <taxon>Sphingomonas</taxon>
    </lineage>
</organism>
<comment type="catalytic activity">
    <reaction evidence="13 15">
        <text>2 cob(II)yrinate a,c diamide + reduced [electron-transfer flavoprotein] + 2 ATP = 2 adenosylcob(III)yrinate a,c-diamide + 2 triphosphate + oxidized [electron-transfer flavoprotein] + 3 H(+)</text>
        <dbReference type="Rhea" id="RHEA:11528"/>
        <dbReference type="Rhea" id="RHEA-COMP:10685"/>
        <dbReference type="Rhea" id="RHEA-COMP:10686"/>
        <dbReference type="ChEBI" id="CHEBI:15378"/>
        <dbReference type="ChEBI" id="CHEBI:18036"/>
        <dbReference type="ChEBI" id="CHEBI:30616"/>
        <dbReference type="ChEBI" id="CHEBI:57692"/>
        <dbReference type="ChEBI" id="CHEBI:58307"/>
        <dbReference type="ChEBI" id="CHEBI:58503"/>
        <dbReference type="ChEBI" id="CHEBI:58537"/>
        <dbReference type="EC" id="2.5.1.17"/>
    </reaction>
</comment>
<evidence type="ECO:0000256" key="2">
    <source>
        <dbReference type="ARBA" id="ARBA00005121"/>
    </source>
</evidence>
<evidence type="ECO:0000256" key="1">
    <source>
        <dbReference type="ARBA" id="ARBA00004496"/>
    </source>
</evidence>
<dbReference type="RefSeq" id="WP_135963959.1">
    <property type="nucleotide sequence ID" value="NZ_SRXT01000004.1"/>
</dbReference>
<evidence type="ECO:0000256" key="3">
    <source>
        <dbReference type="ARBA" id="ARBA00007487"/>
    </source>
</evidence>
<evidence type="ECO:0000256" key="5">
    <source>
        <dbReference type="ARBA" id="ARBA00020963"/>
    </source>
</evidence>
<dbReference type="GO" id="GO:0005737">
    <property type="term" value="C:cytoplasm"/>
    <property type="evidence" value="ECO:0007669"/>
    <property type="project" value="UniProtKB-SubCell"/>
</dbReference>
<keyword evidence="9 15" id="KW-0067">ATP-binding</keyword>
<evidence type="ECO:0000256" key="7">
    <source>
        <dbReference type="ARBA" id="ARBA00022679"/>
    </source>
</evidence>
<dbReference type="InterPro" id="IPR016030">
    <property type="entry name" value="CblAdoTrfase-like"/>
</dbReference>
<evidence type="ECO:0000256" key="11">
    <source>
        <dbReference type="ARBA" id="ARBA00033334"/>
    </source>
</evidence>
<dbReference type="FunFam" id="1.20.1200.10:FF:000003">
    <property type="entry name" value="ATP:cob(I)alamin adenosyltransferase"/>
    <property type="match status" value="1"/>
</dbReference>
<dbReference type="GO" id="GO:0008817">
    <property type="term" value="F:corrinoid adenosyltransferase activity"/>
    <property type="evidence" value="ECO:0007669"/>
    <property type="project" value="UniProtKB-UniRule"/>
</dbReference>
<evidence type="ECO:0000256" key="10">
    <source>
        <dbReference type="ARBA" id="ARBA00031529"/>
    </source>
</evidence>
<dbReference type="Gene3D" id="1.20.1200.10">
    <property type="entry name" value="Cobalamin adenosyltransferase-like"/>
    <property type="match status" value="1"/>
</dbReference>
<dbReference type="EC" id="2.5.1.17" evidence="4 15"/>
<dbReference type="Proteomes" id="UP000306147">
    <property type="component" value="Unassembled WGS sequence"/>
</dbReference>
<evidence type="ECO:0000313" key="17">
    <source>
        <dbReference type="EMBL" id="TGX53452.1"/>
    </source>
</evidence>
<evidence type="ECO:0000256" key="13">
    <source>
        <dbReference type="ARBA" id="ARBA00048555"/>
    </source>
</evidence>
<comment type="pathway">
    <text evidence="2 15">Cofactor biosynthesis; adenosylcobalamin biosynthesis; adenosylcobalamin from cob(II)yrinate a,c-diamide: step 2/7.</text>
</comment>
<keyword evidence="18" id="KW-1185">Reference proteome</keyword>
<dbReference type="PANTHER" id="PTHR12213:SF0">
    <property type="entry name" value="CORRINOID ADENOSYLTRANSFERASE MMAB"/>
    <property type="match status" value="1"/>
</dbReference>
<evidence type="ECO:0000256" key="8">
    <source>
        <dbReference type="ARBA" id="ARBA00022741"/>
    </source>
</evidence>